<dbReference type="AlphaFoldDB" id="A0AAE3YQ55"/>
<dbReference type="Proteomes" id="UP001183643">
    <property type="component" value="Unassembled WGS sequence"/>
</dbReference>
<proteinExistence type="predicted"/>
<reference evidence="1" key="1">
    <citation type="submission" date="2023-07" db="EMBL/GenBank/DDBJ databases">
        <title>Sequencing the genomes of 1000 actinobacteria strains.</title>
        <authorList>
            <person name="Klenk H.-P."/>
        </authorList>
    </citation>
    <scope>NUCLEOTIDE SEQUENCE</scope>
    <source>
        <strain evidence="1">DSM 44707</strain>
    </source>
</reference>
<comment type="caution">
    <text evidence="1">The sequence shown here is derived from an EMBL/GenBank/DDBJ whole genome shotgun (WGS) entry which is preliminary data.</text>
</comment>
<name>A0AAE3YQ55_9ACTN</name>
<evidence type="ECO:0000313" key="1">
    <source>
        <dbReference type="EMBL" id="MDR7276580.1"/>
    </source>
</evidence>
<protein>
    <submittedName>
        <fullName evidence="1">Uncharacterized protein</fullName>
    </submittedName>
</protein>
<sequence length="43" mass="5028">MNLAAVLLSVEAAKRSARSALPDAPVREERRRRWWPIRRARSQ</sequence>
<dbReference type="EMBL" id="JAVDYB010000001">
    <property type="protein sequence ID" value="MDR7276580.1"/>
    <property type="molecule type" value="Genomic_DNA"/>
</dbReference>
<gene>
    <name evidence="1" type="ORF">J2S41_003358</name>
</gene>
<accession>A0AAE3YQ55</accession>
<keyword evidence="2" id="KW-1185">Reference proteome</keyword>
<evidence type="ECO:0000313" key="2">
    <source>
        <dbReference type="Proteomes" id="UP001183643"/>
    </source>
</evidence>
<organism evidence="1 2">
    <name type="scientific">Catenuloplanes atrovinosus</name>
    <dbReference type="NCBI Taxonomy" id="137266"/>
    <lineage>
        <taxon>Bacteria</taxon>
        <taxon>Bacillati</taxon>
        <taxon>Actinomycetota</taxon>
        <taxon>Actinomycetes</taxon>
        <taxon>Micromonosporales</taxon>
        <taxon>Micromonosporaceae</taxon>
        <taxon>Catenuloplanes</taxon>
    </lineage>
</organism>